<sequence length="103" mass="11315">MYAIIETGGKQYKVQAGDVLYIEKLNAAEGESVTFDRVLAVSKDNGLVTGTPVVSGATVTAKVEKHGKGAKIVVYKYKAKKNYRRKQGHRQPYTKVTIENIQA</sequence>
<dbReference type="GO" id="GO:0006412">
    <property type="term" value="P:translation"/>
    <property type="evidence" value="ECO:0007669"/>
    <property type="project" value="UniProtKB-UniRule"/>
</dbReference>
<reference evidence="10" key="2">
    <citation type="submission" date="2018-08" db="EMBL/GenBank/DDBJ databases">
        <authorList>
            <person name="Ferrada E.E."/>
            <person name="Latorre B.A."/>
        </authorList>
    </citation>
    <scope>NUCLEOTIDE SEQUENCE</scope>
    <source>
        <strain evidence="10">Paenibacillus B-LR1</strain>
    </source>
</reference>
<evidence type="ECO:0000256" key="4">
    <source>
        <dbReference type="ARBA" id="ARBA00022980"/>
    </source>
</evidence>
<dbReference type="RefSeq" id="WP_005547385.1">
    <property type="nucleotide sequence ID" value="NZ_JABFOR010000030.1"/>
</dbReference>
<comment type="function">
    <text evidence="6 7">This protein binds to 23S rRNA in the presence of protein L20.</text>
</comment>
<name>A0A383R786_PAEAL</name>
<evidence type="ECO:0000256" key="5">
    <source>
        <dbReference type="ARBA" id="ARBA00023274"/>
    </source>
</evidence>
<dbReference type="NCBIfam" id="TIGR00061">
    <property type="entry name" value="L21"/>
    <property type="match status" value="1"/>
</dbReference>
<dbReference type="PANTHER" id="PTHR21349:SF0">
    <property type="entry name" value="LARGE RIBOSOMAL SUBUNIT PROTEIN BL21M"/>
    <property type="match status" value="1"/>
</dbReference>
<evidence type="ECO:0000313" key="11">
    <source>
        <dbReference type="Proteomes" id="UP000304148"/>
    </source>
</evidence>
<keyword evidence="13" id="KW-1185">Reference proteome</keyword>
<dbReference type="EMBL" id="LS992241">
    <property type="protein sequence ID" value="SYX82239.1"/>
    <property type="molecule type" value="Genomic_DNA"/>
</dbReference>
<keyword evidence="2 6" id="KW-0699">rRNA-binding</keyword>
<evidence type="ECO:0000313" key="13">
    <source>
        <dbReference type="Proteomes" id="UP001527181"/>
    </source>
</evidence>
<dbReference type="GO" id="GO:0005840">
    <property type="term" value="C:ribosome"/>
    <property type="evidence" value="ECO:0007669"/>
    <property type="project" value="UniProtKB-KW"/>
</dbReference>
<keyword evidence="4 6" id="KW-0689">Ribosomal protein</keyword>
<dbReference type="EMBL" id="JABFOR010000030">
    <property type="protein sequence ID" value="NOJ72773.1"/>
    <property type="molecule type" value="Genomic_DNA"/>
</dbReference>
<comment type="similarity">
    <text evidence="1 6 7">Belongs to the bacterial ribosomal protein bL21 family.</text>
</comment>
<evidence type="ECO:0000313" key="9">
    <source>
        <dbReference type="EMBL" id="NOJ72773.1"/>
    </source>
</evidence>
<keyword evidence="5 6" id="KW-0687">Ribonucleoprotein</keyword>
<organism evidence="10 11">
    <name type="scientific">Paenibacillus alvei</name>
    <name type="common">Bacillus alvei</name>
    <dbReference type="NCBI Taxonomy" id="44250"/>
    <lineage>
        <taxon>Bacteria</taxon>
        <taxon>Bacillati</taxon>
        <taxon>Bacillota</taxon>
        <taxon>Bacilli</taxon>
        <taxon>Bacillales</taxon>
        <taxon>Paenibacillaceae</taxon>
        <taxon>Paenibacillus</taxon>
    </lineage>
</organism>
<dbReference type="InterPro" id="IPR018258">
    <property type="entry name" value="Ribosomal_bL21_CS"/>
</dbReference>
<dbReference type="Pfam" id="PF00829">
    <property type="entry name" value="Ribosomal_L21p"/>
    <property type="match status" value="1"/>
</dbReference>
<reference evidence="11" key="1">
    <citation type="submission" date="2018-08" db="EMBL/GenBank/DDBJ databases">
        <authorList>
            <person name="Chevrot R."/>
        </authorList>
    </citation>
    <scope>NUCLEOTIDE SEQUENCE [LARGE SCALE GENOMIC DNA]</scope>
</reference>
<proteinExistence type="inferred from homology"/>
<keyword evidence="3 6" id="KW-0694">RNA-binding</keyword>
<dbReference type="PANTHER" id="PTHR21349">
    <property type="entry name" value="50S RIBOSOMAL PROTEIN L21"/>
    <property type="match status" value="1"/>
</dbReference>
<gene>
    <name evidence="6 10" type="primary">rplU</name>
    <name evidence="9" type="ORF">HMI46_19710</name>
    <name evidence="8" type="ORF">M5X12_29030</name>
    <name evidence="10" type="ORF">PBLR_10659</name>
</gene>
<evidence type="ECO:0000256" key="7">
    <source>
        <dbReference type="RuleBase" id="RU000562"/>
    </source>
</evidence>
<reference evidence="8 13" key="4">
    <citation type="submission" date="2022-05" db="EMBL/GenBank/DDBJ databases">
        <title>Genome Sequencing of Bee-Associated Microbes.</title>
        <authorList>
            <person name="Dunlap C."/>
        </authorList>
    </citation>
    <scope>NUCLEOTIDE SEQUENCE [LARGE SCALE GENOMIC DNA]</scope>
    <source>
        <strain evidence="8 13">NRRL B-04010</strain>
    </source>
</reference>
<dbReference type="InterPro" id="IPR028909">
    <property type="entry name" value="bL21-like"/>
</dbReference>
<evidence type="ECO:0000313" key="8">
    <source>
        <dbReference type="EMBL" id="MCY9764542.1"/>
    </source>
</evidence>
<accession>A0A383R786</accession>
<evidence type="ECO:0000256" key="2">
    <source>
        <dbReference type="ARBA" id="ARBA00022730"/>
    </source>
</evidence>
<reference evidence="9 12" key="3">
    <citation type="submission" date="2020-05" db="EMBL/GenBank/DDBJ databases">
        <title>Whole genome sequencing and identification of novel metabolites from Paenibacillus alvei strain JR949.</title>
        <authorList>
            <person name="Rajendhran J."/>
            <person name="Sree Pranav P."/>
            <person name="Mahalakshmi B."/>
            <person name="Karthikeyan R."/>
        </authorList>
    </citation>
    <scope>NUCLEOTIDE SEQUENCE [LARGE SCALE GENOMIC DNA]</scope>
    <source>
        <strain evidence="9 12">JR949</strain>
    </source>
</reference>
<dbReference type="GO" id="GO:0019843">
    <property type="term" value="F:rRNA binding"/>
    <property type="evidence" value="ECO:0007669"/>
    <property type="project" value="UniProtKB-UniRule"/>
</dbReference>
<dbReference type="InterPro" id="IPR036164">
    <property type="entry name" value="bL21-like_sf"/>
</dbReference>
<dbReference type="SUPFAM" id="SSF141091">
    <property type="entry name" value="L21p-like"/>
    <property type="match status" value="1"/>
</dbReference>
<evidence type="ECO:0000256" key="6">
    <source>
        <dbReference type="HAMAP-Rule" id="MF_01363"/>
    </source>
</evidence>
<comment type="subunit">
    <text evidence="6">Part of the 50S ribosomal subunit. Contacts protein L20.</text>
</comment>
<dbReference type="PROSITE" id="PS01169">
    <property type="entry name" value="RIBOSOMAL_L21"/>
    <property type="match status" value="1"/>
</dbReference>
<protein>
    <recommendedName>
        <fullName evidence="6">Large ribosomal subunit protein bL21</fullName>
    </recommendedName>
</protein>
<evidence type="ECO:0000256" key="3">
    <source>
        <dbReference type="ARBA" id="ARBA00022884"/>
    </source>
</evidence>
<evidence type="ECO:0000313" key="10">
    <source>
        <dbReference type="EMBL" id="SYX82239.1"/>
    </source>
</evidence>
<dbReference type="Proteomes" id="UP001527181">
    <property type="component" value="Unassembled WGS sequence"/>
</dbReference>
<dbReference type="AlphaFoldDB" id="A0A383R786"/>
<dbReference type="GO" id="GO:0005737">
    <property type="term" value="C:cytoplasm"/>
    <property type="evidence" value="ECO:0007669"/>
    <property type="project" value="UniProtKB-ARBA"/>
</dbReference>
<dbReference type="GO" id="GO:1990904">
    <property type="term" value="C:ribonucleoprotein complex"/>
    <property type="evidence" value="ECO:0007669"/>
    <property type="project" value="UniProtKB-KW"/>
</dbReference>
<dbReference type="Proteomes" id="UP000304148">
    <property type="component" value="Chromosome"/>
</dbReference>
<dbReference type="GeneID" id="94492678"/>
<evidence type="ECO:0000313" key="12">
    <source>
        <dbReference type="Proteomes" id="UP000552038"/>
    </source>
</evidence>
<dbReference type="EMBL" id="JAMDNP010000093">
    <property type="protein sequence ID" value="MCY9764542.1"/>
    <property type="molecule type" value="Genomic_DNA"/>
</dbReference>
<evidence type="ECO:0000256" key="1">
    <source>
        <dbReference type="ARBA" id="ARBA00008563"/>
    </source>
</evidence>
<dbReference type="GO" id="GO:0003735">
    <property type="term" value="F:structural constituent of ribosome"/>
    <property type="evidence" value="ECO:0007669"/>
    <property type="project" value="InterPro"/>
</dbReference>
<dbReference type="HAMAP" id="MF_01363">
    <property type="entry name" value="Ribosomal_bL21"/>
    <property type="match status" value="1"/>
</dbReference>
<dbReference type="Proteomes" id="UP000552038">
    <property type="component" value="Unassembled WGS sequence"/>
</dbReference>
<dbReference type="InterPro" id="IPR001787">
    <property type="entry name" value="Ribosomal_bL21"/>
</dbReference>